<dbReference type="InterPro" id="IPR011051">
    <property type="entry name" value="RmlC_Cupin_sf"/>
</dbReference>
<organism evidence="2 3">
    <name type="scientific">Novosphingobium hassiacum</name>
    <dbReference type="NCBI Taxonomy" id="173676"/>
    <lineage>
        <taxon>Bacteria</taxon>
        <taxon>Pseudomonadati</taxon>
        <taxon>Pseudomonadota</taxon>
        <taxon>Alphaproteobacteria</taxon>
        <taxon>Sphingomonadales</taxon>
        <taxon>Sphingomonadaceae</taxon>
        <taxon>Novosphingobium</taxon>
    </lineage>
</organism>
<comment type="caution">
    <text evidence="2">The sequence shown here is derived from an EMBL/GenBank/DDBJ whole genome shotgun (WGS) entry which is preliminary data.</text>
</comment>
<evidence type="ECO:0000313" key="3">
    <source>
        <dbReference type="Proteomes" id="UP000562395"/>
    </source>
</evidence>
<dbReference type="Pfam" id="PF05899">
    <property type="entry name" value="Cupin_3"/>
    <property type="match status" value="1"/>
</dbReference>
<protein>
    <submittedName>
        <fullName evidence="2">Putative cupin superfamily protein</fullName>
    </submittedName>
</protein>
<feature type="domain" description="(S)-ureidoglycine aminohydrolase cupin" evidence="1">
    <location>
        <begin position="157"/>
        <end position="229"/>
    </location>
</feature>
<dbReference type="PANTHER" id="PTHR40943:SF1">
    <property type="entry name" value="CYTOPLASMIC PROTEIN"/>
    <property type="match status" value="1"/>
</dbReference>
<evidence type="ECO:0000259" key="1">
    <source>
        <dbReference type="Pfam" id="PF05899"/>
    </source>
</evidence>
<dbReference type="InterPro" id="IPR008579">
    <property type="entry name" value="UGlyAH_Cupin_dom"/>
</dbReference>
<evidence type="ECO:0000313" key="2">
    <source>
        <dbReference type="EMBL" id="MBB3861562.1"/>
    </source>
</evidence>
<dbReference type="PANTHER" id="PTHR40943">
    <property type="entry name" value="CYTOPLASMIC PROTEIN-RELATED"/>
    <property type="match status" value="1"/>
</dbReference>
<name>A0A7W6A085_9SPHN</name>
<dbReference type="Gene3D" id="2.60.120.10">
    <property type="entry name" value="Jelly Rolls"/>
    <property type="match status" value="2"/>
</dbReference>
<gene>
    <name evidence="2" type="ORF">GGQ88_002850</name>
</gene>
<accession>A0A7W6A085</accession>
<dbReference type="Proteomes" id="UP000562395">
    <property type="component" value="Unassembled WGS sequence"/>
</dbReference>
<sequence length="236" mass="25149">MSTVLDQRVGAVIDIRAYAAGTVPSTDWLGGRATPAFADDAAQVAAFALRGSGQVSCLTTDEFVLVLAGKLEIESEHGVLTLGPDDCAAIPFGTSFRWSAADDMLAVVYAAPTDRAGNTSVPLMIDKNAPLNPSSPPALENLLGEVPTCRGFSDYVSANAEFACGTWDSTPYHRRQIPYRQVELMLLLAGEVTFTDQNASVSFSTGDVCLFVRGDGCAWLSEEYVKKVFATQRPLG</sequence>
<keyword evidence="3" id="KW-1185">Reference proteome</keyword>
<dbReference type="InterPro" id="IPR014710">
    <property type="entry name" value="RmlC-like_jellyroll"/>
</dbReference>
<reference evidence="2 3" key="1">
    <citation type="submission" date="2020-08" db="EMBL/GenBank/DDBJ databases">
        <title>Genomic Encyclopedia of Type Strains, Phase IV (KMG-IV): sequencing the most valuable type-strain genomes for metagenomic binning, comparative biology and taxonomic classification.</title>
        <authorList>
            <person name="Goeker M."/>
        </authorList>
    </citation>
    <scope>NUCLEOTIDE SEQUENCE [LARGE SCALE GENOMIC DNA]</scope>
    <source>
        <strain evidence="2 3">DSM 14552</strain>
    </source>
</reference>
<proteinExistence type="predicted"/>
<dbReference type="EMBL" id="JACICY010000007">
    <property type="protein sequence ID" value="MBB3861562.1"/>
    <property type="molecule type" value="Genomic_DNA"/>
</dbReference>
<dbReference type="RefSeq" id="WP_183614074.1">
    <property type="nucleotide sequence ID" value="NZ_JACICY010000007.1"/>
</dbReference>
<dbReference type="SUPFAM" id="SSF51182">
    <property type="entry name" value="RmlC-like cupins"/>
    <property type="match status" value="2"/>
</dbReference>
<dbReference type="AlphaFoldDB" id="A0A7W6A085"/>